<reference evidence="7" key="2">
    <citation type="submission" date="2023-05" db="EMBL/GenBank/DDBJ databases">
        <authorList>
            <person name="Schelkunov M.I."/>
        </authorList>
    </citation>
    <scope>NUCLEOTIDE SEQUENCE</scope>
    <source>
        <strain evidence="7">Hsosn_3</strain>
        <tissue evidence="7">Leaf</tissue>
    </source>
</reference>
<dbReference type="GO" id="GO:0071555">
    <property type="term" value="P:cell wall organization"/>
    <property type="evidence" value="ECO:0007669"/>
    <property type="project" value="UniProtKB-KW"/>
</dbReference>
<evidence type="ECO:0000256" key="1">
    <source>
        <dbReference type="ARBA" id="ARBA00003534"/>
    </source>
</evidence>
<keyword evidence="8" id="KW-1185">Reference proteome</keyword>
<dbReference type="Proteomes" id="UP001237642">
    <property type="component" value="Unassembled WGS sequence"/>
</dbReference>
<dbReference type="Pfam" id="PF03283">
    <property type="entry name" value="PAE"/>
    <property type="match status" value="1"/>
</dbReference>
<evidence type="ECO:0000256" key="2">
    <source>
        <dbReference type="ARBA" id="ARBA00004191"/>
    </source>
</evidence>
<evidence type="ECO:0000256" key="6">
    <source>
        <dbReference type="RuleBase" id="RU363114"/>
    </source>
</evidence>
<evidence type="ECO:0000256" key="4">
    <source>
        <dbReference type="ARBA" id="ARBA00022512"/>
    </source>
</evidence>
<evidence type="ECO:0000256" key="5">
    <source>
        <dbReference type="ARBA" id="ARBA00023316"/>
    </source>
</evidence>
<gene>
    <name evidence="7" type="ORF">POM88_015479</name>
</gene>
<comment type="subcellular location">
    <subcellularLocation>
        <location evidence="2 6">Secreted</location>
        <location evidence="2 6">Cell wall</location>
    </subcellularLocation>
</comment>
<evidence type="ECO:0000313" key="7">
    <source>
        <dbReference type="EMBL" id="KAK1387301.1"/>
    </source>
</evidence>
<dbReference type="PANTHER" id="PTHR21562:SF69">
    <property type="entry name" value="PECTIN ACETYLESTERASE 9"/>
    <property type="match status" value="1"/>
</dbReference>
<keyword evidence="6" id="KW-0964">Secreted</keyword>
<keyword evidence="6" id="KW-0378">Hydrolase</keyword>
<dbReference type="EC" id="3.1.1.-" evidence="6"/>
<comment type="similarity">
    <text evidence="3 6">Belongs to the pectinacetylesterase family.</text>
</comment>
<accession>A0AAD8MVX1</accession>
<dbReference type="AlphaFoldDB" id="A0AAD8MVX1"/>
<dbReference type="InterPro" id="IPR004963">
    <property type="entry name" value="PAE/NOTUM"/>
</dbReference>
<dbReference type="EMBL" id="JAUIZM010000004">
    <property type="protein sequence ID" value="KAK1387301.1"/>
    <property type="molecule type" value="Genomic_DNA"/>
</dbReference>
<reference evidence="7" key="1">
    <citation type="submission" date="2023-02" db="EMBL/GenBank/DDBJ databases">
        <title>Genome of toxic invasive species Heracleum sosnowskyi carries increased number of genes despite the absence of recent whole-genome duplications.</title>
        <authorList>
            <person name="Schelkunov M."/>
            <person name="Shtratnikova V."/>
            <person name="Makarenko M."/>
            <person name="Klepikova A."/>
            <person name="Omelchenko D."/>
            <person name="Novikova G."/>
            <person name="Obukhova E."/>
            <person name="Bogdanov V."/>
            <person name="Penin A."/>
            <person name="Logacheva M."/>
        </authorList>
    </citation>
    <scope>NUCLEOTIDE SEQUENCE</scope>
    <source>
        <strain evidence="7">Hsosn_3</strain>
        <tissue evidence="7">Leaf</tissue>
    </source>
</reference>
<evidence type="ECO:0000256" key="3">
    <source>
        <dbReference type="ARBA" id="ARBA00005784"/>
    </source>
</evidence>
<evidence type="ECO:0000313" key="8">
    <source>
        <dbReference type="Proteomes" id="UP001237642"/>
    </source>
</evidence>
<keyword evidence="5 6" id="KW-0961">Cell wall biogenesis/degradation</keyword>
<keyword evidence="4 6" id="KW-0134">Cell wall</keyword>
<comment type="function">
    <text evidence="1 6">Hydrolyzes acetyl esters in homogalacturonan regions of pectin. In type I primary cell wall, galacturonic acid residues of pectin can be acetylated at the O-2 and O-3 positions. Decreasing the degree of acetylation of pectin gels in vitro alters their physical properties.</text>
</comment>
<proteinExistence type="inferred from homology"/>
<organism evidence="7 8">
    <name type="scientific">Heracleum sosnowskyi</name>
    <dbReference type="NCBI Taxonomy" id="360622"/>
    <lineage>
        <taxon>Eukaryota</taxon>
        <taxon>Viridiplantae</taxon>
        <taxon>Streptophyta</taxon>
        <taxon>Embryophyta</taxon>
        <taxon>Tracheophyta</taxon>
        <taxon>Spermatophyta</taxon>
        <taxon>Magnoliopsida</taxon>
        <taxon>eudicotyledons</taxon>
        <taxon>Gunneridae</taxon>
        <taxon>Pentapetalae</taxon>
        <taxon>asterids</taxon>
        <taxon>campanulids</taxon>
        <taxon>Apiales</taxon>
        <taxon>Apiaceae</taxon>
        <taxon>Apioideae</taxon>
        <taxon>apioid superclade</taxon>
        <taxon>Tordylieae</taxon>
        <taxon>Tordyliinae</taxon>
        <taxon>Heracleum</taxon>
    </lineage>
</organism>
<dbReference type="GO" id="GO:0016787">
    <property type="term" value="F:hydrolase activity"/>
    <property type="evidence" value="ECO:0007669"/>
    <property type="project" value="InterPro"/>
</dbReference>
<dbReference type="PANTHER" id="PTHR21562">
    <property type="entry name" value="NOTUM-RELATED"/>
    <property type="match status" value="1"/>
</dbReference>
<sequence length="158" mass="17940">MPVNLWTGAEITTCYFAESGGLQGEDYFSKEILCATKHWCYTALGLMSHTRRTTYKPSFLVDAVEKYNIYLTLFTGQFHHILLPTSADPHGVWNHCKQNPTSCSPNQIDVLQEAVGDWYFGRRATKEINCAYPCDHTCHNLIGLCSSFEHYNGIHART</sequence>
<name>A0AAD8MVX1_9APIA</name>
<protein>
    <recommendedName>
        <fullName evidence="6">Pectin acetylesterase</fullName>
        <ecNumber evidence="6">3.1.1.-</ecNumber>
    </recommendedName>
</protein>
<comment type="caution">
    <text evidence="7">The sequence shown here is derived from an EMBL/GenBank/DDBJ whole genome shotgun (WGS) entry which is preliminary data.</text>
</comment>